<keyword evidence="3 8" id="KW-0597">Phosphoprotein</keyword>
<dbReference type="Gene3D" id="1.10.10.10">
    <property type="entry name" value="Winged helix-like DNA-binding domain superfamily/Winged helix DNA-binding domain"/>
    <property type="match status" value="1"/>
</dbReference>
<dbReference type="InterPro" id="IPR001867">
    <property type="entry name" value="OmpR/PhoB-type_DNA-bd"/>
</dbReference>
<name>A0A4R6TXC4_9GAMM</name>
<keyword evidence="4" id="KW-0902">Two-component regulatory system</keyword>
<organism evidence="12 13">
    <name type="scientific">Thiopseudomonas denitrificans</name>
    <dbReference type="NCBI Taxonomy" id="1501432"/>
    <lineage>
        <taxon>Bacteria</taxon>
        <taxon>Pseudomonadati</taxon>
        <taxon>Pseudomonadota</taxon>
        <taxon>Gammaproteobacteria</taxon>
        <taxon>Pseudomonadales</taxon>
        <taxon>Pseudomonadaceae</taxon>
        <taxon>Thiopseudomonas</taxon>
    </lineage>
</organism>
<proteinExistence type="predicted"/>
<dbReference type="SMART" id="SM00862">
    <property type="entry name" value="Trans_reg_C"/>
    <property type="match status" value="1"/>
</dbReference>
<comment type="caution">
    <text evidence="12">The sequence shown here is derived from an EMBL/GenBank/DDBJ whole genome shotgun (WGS) entry which is preliminary data.</text>
</comment>
<dbReference type="GO" id="GO:0000156">
    <property type="term" value="F:phosphorelay response regulator activity"/>
    <property type="evidence" value="ECO:0007669"/>
    <property type="project" value="TreeGrafter"/>
</dbReference>
<keyword evidence="2" id="KW-0963">Cytoplasm</keyword>
<dbReference type="Proteomes" id="UP000294575">
    <property type="component" value="Unassembled WGS sequence"/>
</dbReference>
<dbReference type="Gene3D" id="3.40.50.2300">
    <property type="match status" value="1"/>
</dbReference>
<feature type="modified residue" description="4-aspartylphosphate" evidence="8">
    <location>
        <position position="51"/>
    </location>
</feature>
<evidence type="ECO:0000256" key="8">
    <source>
        <dbReference type="PROSITE-ProRule" id="PRU00169"/>
    </source>
</evidence>
<feature type="DNA-binding region" description="OmpR/PhoB-type" evidence="9">
    <location>
        <begin position="124"/>
        <end position="218"/>
    </location>
</feature>
<dbReference type="GO" id="GO:0005829">
    <property type="term" value="C:cytosol"/>
    <property type="evidence" value="ECO:0007669"/>
    <property type="project" value="TreeGrafter"/>
</dbReference>
<reference evidence="12 13" key="1">
    <citation type="submission" date="2019-03" db="EMBL/GenBank/DDBJ databases">
        <title>Genomic Encyclopedia of Type Strains, Phase IV (KMG-IV): sequencing the most valuable type-strain genomes for metagenomic binning, comparative biology and taxonomic classification.</title>
        <authorList>
            <person name="Goeker M."/>
        </authorList>
    </citation>
    <scope>NUCLEOTIDE SEQUENCE [LARGE SCALE GENOMIC DNA]</scope>
    <source>
        <strain evidence="12 13">DSM 28679</strain>
    </source>
</reference>
<evidence type="ECO:0000256" key="1">
    <source>
        <dbReference type="ARBA" id="ARBA00004496"/>
    </source>
</evidence>
<dbReference type="Pfam" id="PF00486">
    <property type="entry name" value="Trans_reg_C"/>
    <property type="match status" value="1"/>
</dbReference>
<dbReference type="CDD" id="cd00383">
    <property type="entry name" value="trans_reg_C"/>
    <property type="match status" value="1"/>
</dbReference>
<dbReference type="InterPro" id="IPR011006">
    <property type="entry name" value="CheY-like_superfamily"/>
</dbReference>
<feature type="domain" description="OmpR/PhoB-type" evidence="11">
    <location>
        <begin position="124"/>
        <end position="218"/>
    </location>
</feature>
<feature type="domain" description="Response regulatory" evidence="10">
    <location>
        <begin position="2"/>
        <end position="116"/>
    </location>
</feature>
<evidence type="ECO:0000256" key="4">
    <source>
        <dbReference type="ARBA" id="ARBA00023012"/>
    </source>
</evidence>
<keyword evidence="6 9" id="KW-0238">DNA-binding</keyword>
<keyword evidence="7" id="KW-0804">Transcription</keyword>
<evidence type="ECO:0000256" key="9">
    <source>
        <dbReference type="PROSITE-ProRule" id="PRU01091"/>
    </source>
</evidence>
<dbReference type="GO" id="GO:0006355">
    <property type="term" value="P:regulation of DNA-templated transcription"/>
    <property type="evidence" value="ECO:0007669"/>
    <property type="project" value="InterPro"/>
</dbReference>
<dbReference type="SUPFAM" id="SSF52172">
    <property type="entry name" value="CheY-like"/>
    <property type="match status" value="1"/>
</dbReference>
<evidence type="ECO:0000259" key="10">
    <source>
        <dbReference type="PROSITE" id="PS50110"/>
    </source>
</evidence>
<dbReference type="AlphaFoldDB" id="A0A4R6TXC4"/>
<evidence type="ECO:0000259" key="11">
    <source>
        <dbReference type="PROSITE" id="PS51755"/>
    </source>
</evidence>
<dbReference type="EMBL" id="SNYK01000005">
    <property type="protein sequence ID" value="TDQ38181.1"/>
    <property type="molecule type" value="Genomic_DNA"/>
</dbReference>
<dbReference type="InterPro" id="IPR036388">
    <property type="entry name" value="WH-like_DNA-bd_sf"/>
</dbReference>
<gene>
    <name evidence="12" type="ORF">DFQ45_10592</name>
</gene>
<dbReference type="PANTHER" id="PTHR48111:SF35">
    <property type="entry name" value="TRANSCRIPTIONAL REGULATORY PROTEIN QSEB"/>
    <property type="match status" value="1"/>
</dbReference>
<dbReference type="GO" id="GO:0000976">
    <property type="term" value="F:transcription cis-regulatory region binding"/>
    <property type="evidence" value="ECO:0007669"/>
    <property type="project" value="TreeGrafter"/>
</dbReference>
<dbReference type="GO" id="GO:0032993">
    <property type="term" value="C:protein-DNA complex"/>
    <property type="evidence" value="ECO:0007669"/>
    <property type="project" value="TreeGrafter"/>
</dbReference>
<dbReference type="RefSeq" id="WP_101497307.1">
    <property type="nucleotide sequence ID" value="NZ_LNJZ01000008.1"/>
</dbReference>
<dbReference type="InterPro" id="IPR039420">
    <property type="entry name" value="WalR-like"/>
</dbReference>
<evidence type="ECO:0000313" key="12">
    <source>
        <dbReference type="EMBL" id="TDQ38181.1"/>
    </source>
</evidence>
<comment type="subcellular location">
    <subcellularLocation>
        <location evidence="1">Cytoplasm</location>
    </subcellularLocation>
</comment>
<dbReference type="Gene3D" id="6.10.250.690">
    <property type="match status" value="1"/>
</dbReference>
<evidence type="ECO:0000256" key="3">
    <source>
        <dbReference type="ARBA" id="ARBA00022553"/>
    </source>
</evidence>
<accession>A0A4R6TXC4</accession>
<dbReference type="FunFam" id="3.40.50.2300:FF:000002">
    <property type="entry name" value="DNA-binding response regulator PhoP"/>
    <property type="match status" value="1"/>
</dbReference>
<keyword evidence="5" id="KW-0805">Transcription regulation</keyword>
<dbReference type="OrthoDB" id="9802426at2"/>
<evidence type="ECO:0000313" key="13">
    <source>
        <dbReference type="Proteomes" id="UP000294575"/>
    </source>
</evidence>
<evidence type="ECO:0000256" key="6">
    <source>
        <dbReference type="ARBA" id="ARBA00023125"/>
    </source>
</evidence>
<dbReference type="PROSITE" id="PS51755">
    <property type="entry name" value="OMPR_PHOB"/>
    <property type="match status" value="1"/>
</dbReference>
<dbReference type="PROSITE" id="PS50110">
    <property type="entry name" value="RESPONSE_REGULATORY"/>
    <property type="match status" value="1"/>
</dbReference>
<dbReference type="PANTHER" id="PTHR48111">
    <property type="entry name" value="REGULATOR OF RPOS"/>
    <property type="match status" value="1"/>
</dbReference>
<keyword evidence="13" id="KW-1185">Reference proteome</keyword>
<sequence>MKILLVEDDQLLGDGIATGLTQAGLTVDWVLDGQQADTALLTNRYDAVVLDLGLPKLSGMDVLKRARAQGKDLPVLILTAYSAVENRVAGLDAGADDYLTKPFDLTELQARLRALLRRSKGYADATIRQGELSLDPASHTVSLAGQPVDVSAREFTILHSLLLNAGRVLSRAQLEEQLYGWGDEIESNTIEVFIHHLRRKLNPQLILTVRGVGYMIEKTTP</sequence>
<evidence type="ECO:0000256" key="7">
    <source>
        <dbReference type="ARBA" id="ARBA00023163"/>
    </source>
</evidence>
<dbReference type="SMART" id="SM00448">
    <property type="entry name" value="REC"/>
    <property type="match status" value="1"/>
</dbReference>
<dbReference type="InterPro" id="IPR001789">
    <property type="entry name" value="Sig_transdc_resp-reg_receiver"/>
</dbReference>
<dbReference type="Pfam" id="PF00072">
    <property type="entry name" value="Response_reg"/>
    <property type="match status" value="1"/>
</dbReference>
<dbReference type="CDD" id="cd17624">
    <property type="entry name" value="REC_OmpR_PmrA-like"/>
    <property type="match status" value="1"/>
</dbReference>
<evidence type="ECO:0000256" key="5">
    <source>
        <dbReference type="ARBA" id="ARBA00023015"/>
    </source>
</evidence>
<evidence type="ECO:0000256" key="2">
    <source>
        <dbReference type="ARBA" id="ARBA00022490"/>
    </source>
</evidence>
<protein>
    <submittedName>
        <fullName evidence="12">Two-component system OmpR family response regulator/two-component system response regulator QseB</fullName>
    </submittedName>
</protein>